<dbReference type="GO" id="GO:0000160">
    <property type="term" value="P:phosphorelay signal transduction system"/>
    <property type="evidence" value="ECO:0007669"/>
    <property type="project" value="UniProtKB-KW"/>
</dbReference>
<keyword evidence="2" id="KW-0597">Phosphoprotein</keyword>
<organism evidence="4 5">
    <name type="scientific">Legionella worsleiensis</name>
    <dbReference type="NCBI Taxonomy" id="45076"/>
    <lineage>
        <taxon>Bacteria</taxon>
        <taxon>Pseudomonadati</taxon>
        <taxon>Pseudomonadota</taxon>
        <taxon>Gammaproteobacteria</taxon>
        <taxon>Legionellales</taxon>
        <taxon>Legionellaceae</taxon>
        <taxon>Legionella</taxon>
    </lineage>
</organism>
<dbReference type="Proteomes" id="UP000054662">
    <property type="component" value="Unassembled WGS sequence"/>
</dbReference>
<dbReference type="STRING" id="45076.Lwor_2134"/>
<dbReference type="InterPro" id="IPR008207">
    <property type="entry name" value="Sig_transdc_His_kin_Hpt_dom"/>
</dbReference>
<dbReference type="Gene3D" id="1.20.120.160">
    <property type="entry name" value="HPT domain"/>
    <property type="match status" value="1"/>
</dbReference>
<feature type="domain" description="HPt" evidence="3">
    <location>
        <begin position="39"/>
        <end position="136"/>
    </location>
</feature>
<keyword evidence="5" id="KW-1185">Reference proteome</keyword>
<dbReference type="AlphaFoldDB" id="A0A0W1A6D4"/>
<dbReference type="EMBL" id="LNZC01000027">
    <property type="protein sequence ID" value="KTD76909.1"/>
    <property type="molecule type" value="Genomic_DNA"/>
</dbReference>
<gene>
    <name evidence="4" type="ORF">Lwor_2134</name>
</gene>
<keyword evidence="4" id="KW-0808">Transferase</keyword>
<evidence type="ECO:0000313" key="4">
    <source>
        <dbReference type="EMBL" id="KTD76909.1"/>
    </source>
</evidence>
<dbReference type="RefSeq" id="WP_058493895.1">
    <property type="nucleotide sequence ID" value="NZ_CBCRUR010000008.1"/>
</dbReference>
<dbReference type="PROSITE" id="PS50894">
    <property type="entry name" value="HPT"/>
    <property type="match status" value="1"/>
</dbReference>
<reference evidence="4 5" key="1">
    <citation type="submission" date="2015-11" db="EMBL/GenBank/DDBJ databases">
        <title>Genomic analysis of 38 Legionella species identifies large and diverse effector repertoires.</title>
        <authorList>
            <person name="Burstein D."/>
            <person name="Amaro F."/>
            <person name="Zusman T."/>
            <person name="Lifshitz Z."/>
            <person name="Cohen O."/>
            <person name="Gilbert J.A."/>
            <person name="Pupko T."/>
            <person name="Shuman H.A."/>
            <person name="Segal G."/>
        </authorList>
    </citation>
    <scope>NUCLEOTIDE SEQUENCE [LARGE SCALE GENOMIC DNA]</scope>
    <source>
        <strain evidence="4 5">ATCC 49508</strain>
    </source>
</reference>
<protein>
    <submittedName>
        <fullName evidence="4">Sensory box histidine kinase/response regulator</fullName>
    </submittedName>
</protein>
<evidence type="ECO:0000313" key="5">
    <source>
        <dbReference type="Proteomes" id="UP000054662"/>
    </source>
</evidence>
<evidence type="ECO:0000256" key="1">
    <source>
        <dbReference type="ARBA" id="ARBA00023012"/>
    </source>
</evidence>
<dbReference type="InterPro" id="IPR036641">
    <property type="entry name" value="HPT_dom_sf"/>
</dbReference>
<evidence type="ECO:0000256" key="2">
    <source>
        <dbReference type="PROSITE-ProRule" id="PRU00110"/>
    </source>
</evidence>
<comment type="caution">
    <text evidence="4">The sequence shown here is derived from an EMBL/GenBank/DDBJ whole genome shotgun (WGS) entry which is preliminary data.</text>
</comment>
<sequence length="143" mass="16889">MQQFNKARRDLPNSDNELFELNQFPLFDKEQAIKNCGNESILLELVTLMALKQIPEDLEHIKTAFQEQDYSLVERIAHKIKSGAMYLGTTRMKFACQYVERYRKSGEDQLFAQLYSQAVKVIEETERFLTDWLEKYTPLNEEI</sequence>
<dbReference type="SUPFAM" id="SSF47226">
    <property type="entry name" value="Histidine-containing phosphotransfer domain, HPT domain"/>
    <property type="match status" value="1"/>
</dbReference>
<dbReference type="GO" id="GO:0004672">
    <property type="term" value="F:protein kinase activity"/>
    <property type="evidence" value="ECO:0007669"/>
    <property type="project" value="UniProtKB-ARBA"/>
</dbReference>
<proteinExistence type="predicted"/>
<name>A0A0W1A6D4_9GAMM</name>
<feature type="modified residue" description="Phosphohistidine" evidence="2">
    <location>
        <position position="78"/>
    </location>
</feature>
<accession>A0A0W1A6D4</accession>
<keyword evidence="1" id="KW-0902">Two-component regulatory system</keyword>
<dbReference type="PATRIC" id="fig|45076.6.peg.2338"/>
<keyword evidence="4" id="KW-0418">Kinase</keyword>
<evidence type="ECO:0000259" key="3">
    <source>
        <dbReference type="PROSITE" id="PS50894"/>
    </source>
</evidence>
<dbReference type="OrthoDB" id="5634458at2"/>
<dbReference type="Pfam" id="PF01627">
    <property type="entry name" value="Hpt"/>
    <property type="match status" value="1"/>
</dbReference>